<evidence type="ECO:0000256" key="3">
    <source>
        <dbReference type="ARBA" id="ARBA00023163"/>
    </source>
</evidence>
<dbReference type="PANTHER" id="PTHR33154:SF33">
    <property type="entry name" value="TRANSCRIPTIONAL REPRESSOR SDPR"/>
    <property type="match status" value="1"/>
</dbReference>
<dbReference type="Gene3D" id="1.10.10.10">
    <property type="entry name" value="Winged helix-like DNA-binding domain superfamily/Winged helix DNA-binding domain"/>
    <property type="match status" value="1"/>
</dbReference>
<dbReference type="SMART" id="SM00418">
    <property type="entry name" value="HTH_ARSR"/>
    <property type="match status" value="1"/>
</dbReference>
<dbReference type="InterPro" id="IPR051081">
    <property type="entry name" value="HTH_MetalResp_TranReg"/>
</dbReference>
<protein>
    <submittedName>
        <fullName evidence="5">Metalloregulator ArsR/SmtB family transcription factor</fullName>
    </submittedName>
</protein>
<dbReference type="Pfam" id="PF01022">
    <property type="entry name" value="HTH_5"/>
    <property type="match status" value="1"/>
</dbReference>
<dbReference type="InterPro" id="IPR001845">
    <property type="entry name" value="HTH_ArsR_DNA-bd_dom"/>
</dbReference>
<gene>
    <name evidence="5" type="ORF">LVY72_16570</name>
</gene>
<dbReference type="InterPro" id="IPR036388">
    <property type="entry name" value="WH-like_DNA-bd_sf"/>
</dbReference>
<accession>A0ABS9L9Z6</accession>
<dbReference type="EMBL" id="JAKLTQ010000014">
    <property type="protein sequence ID" value="MCG2623513.1"/>
    <property type="molecule type" value="Genomic_DNA"/>
</dbReference>
<proteinExistence type="predicted"/>
<keyword evidence="3" id="KW-0804">Transcription</keyword>
<comment type="caution">
    <text evidence="5">The sequence shown here is derived from an EMBL/GenBank/DDBJ whole genome shotgun (WGS) entry which is preliminary data.</text>
</comment>
<keyword evidence="1" id="KW-0805">Transcription regulation</keyword>
<dbReference type="Proteomes" id="UP001165368">
    <property type="component" value="Unassembled WGS sequence"/>
</dbReference>
<keyword evidence="6" id="KW-1185">Reference proteome</keyword>
<name>A0ABS9L9Z6_9MICC</name>
<dbReference type="CDD" id="cd00090">
    <property type="entry name" value="HTH_ARSR"/>
    <property type="match status" value="1"/>
</dbReference>
<evidence type="ECO:0000259" key="4">
    <source>
        <dbReference type="PROSITE" id="PS50987"/>
    </source>
</evidence>
<dbReference type="InterPro" id="IPR036390">
    <property type="entry name" value="WH_DNA-bd_sf"/>
</dbReference>
<organism evidence="5 6">
    <name type="scientific">Arthrobacter hankyongi</name>
    <dbReference type="NCBI Taxonomy" id="2904801"/>
    <lineage>
        <taxon>Bacteria</taxon>
        <taxon>Bacillati</taxon>
        <taxon>Actinomycetota</taxon>
        <taxon>Actinomycetes</taxon>
        <taxon>Micrococcales</taxon>
        <taxon>Micrococcaceae</taxon>
        <taxon>Arthrobacter</taxon>
    </lineage>
</organism>
<dbReference type="PANTHER" id="PTHR33154">
    <property type="entry name" value="TRANSCRIPTIONAL REGULATOR, ARSR FAMILY"/>
    <property type="match status" value="1"/>
</dbReference>
<dbReference type="SUPFAM" id="SSF46785">
    <property type="entry name" value="Winged helix' DNA-binding domain"/>
    <property type="match status" value="1"/>
</dbReference>
<keyword evidence="2" id="KW-0238">DNA-binding</keyword>
<dbReference type="PROSITE" id="PS50987">
    <property type="entry name" value="HTH_ARSR_2"/>
    <property type="match status" value="1"/>
</dbReference>
<reference evidence="5" key="1">
    <citation type="submission" date="2022-01" db="EMBL/GenBank/DDBJ databases">
        <authorList>
            <person name="Jo J.-H."/>
            <person name="Im W.-T."/>
        </authorList>
    </citation>
    <scope>NUCLEOTIDE SEQUENCE</scope>
    <source>
        <strain evidence="5">I2-34</strain>
    </source>
</reference>
<sequence length="173" mass="18315">MVIDDVFAVIAESTRRRILRSLHDGDKAVGELVDELEVSQPTVSKHLKVLREAGLVSMRAQGQKRFYSLVVDPLEAVADWVLAFGLDGAAAPEQVPAAAVPVRLPGAAAALPAGTAPGAHHPQTVPAIDRPAARARTLGQAADRAANKAADFLAHLSKPNLPNLPPLRRRKKG</sequence>
<dbReference type="RefSeq" id="WP_237822863.1">
    <property type="nucleotide sequence ID" value="NZ_JAKLTQ010000014.1"/>
</dbReference>
<dbReference type="PRINTS" id="PR00778">
    <property type="entry name" value="HTHARSR"/>
</dbReference>
<evidence type="ECO:0000313" key="6">
    <source>
        <dbReference type="Proteomes" id="UP001165368"/>
    </source>
</evidence>
<dbReference type="NCBIfam" id="NF033788">
    <property type="entry name" value="HTH_metalloreg"/>
    <property type="match status" value="1"/>
</dbReference>
<feature type="domain" description="HTH arsR-type" evidence="4">
    <location>
        <begin position="1"/>
        <end position="89"/>
    </location>
</feature>
<evidence type="ECO:0000313" key="5">
    <source>
        <dbReference type="EMBL" id="MCG2623513.1"/>
    </source>
</evidence>
<evidence type="ECO:0000256" key="2">
    <source>
        <dbReference type="ARBA" id="ARBA00023125"/>
    </source>
</evidence>
<evidence type="ECO:0000256" key="1">
    <source>
        <dbReference type="ARBA" id="ARBA00023015"/>
    </source>
</evidence>
<dbReference type="InterPro" id="IPR011991">
    <property type="entry name" value="ArsR-like_HTH"/>
</dbReference>